<dbReference type="GO" id="GO:0003785">
    <property type="term" value="F:actin monomer binding"/>
    <property type="evidence" value="ECO:0007669"/>
    <property type="project" value="InterPro"/>
</dbReference>
<feature type="compositionally biased region" description="Basic and acidic residues" evidence="2">
    <location>
        <begin position="901"/>
        <end position="913"/>
    </location>
</feature>
<dbReference type="GO" id="GO:0005884">
    <property type="term" value="C:actin filament"/>
    <property type="evidence" value="ECO:0007669"/>
    <property type="project" value="TreeGrafter"/>
</dbReference>
<accession>A0A6P5JS81</accession>
<dbReference type="FunCoup" id="A0A6P5JS81">
    <property type="interactions" value="558"/>
</dbReference>
<dbReference type="CDD" id="cd21801">
    <property type="entry name" value="WH2_Wc_Cobl"/>
    <property type="match status" value="1"/>
</dbReference>
<dbReference type="GO" id="GO:0043025">
    <property type="term" value="C:neuronal cell body"/>
    <property type="evidence" value="ECO:0007669"/>
    <property type="project" value="TreeGrafter"/>
</dbReference>
<feature type="region of interest" description="Disordered" evidence="2">
    <location>
        <begin position="601"/>
        <end position="623"/>
    </location>
</feature>
<dbReference type="CDD" id="cd21800">
    <property type="entry name" value="WH2_Wb_Cobl"/>
    <property type="match status" value="1"/>
</dbReference>
<feature type="region of interest" description="Disordered" evidence="2">
    <location>
        <begin position="1130"/>
        <end position="1174"/>
    </location>
</feature>
<feature type="compositionally biased region" description="Polar residues" evidence="2">
    <location>
        <begin position="283"/>
        <end position="305"/>
    </location>
</feature>
<dbReference type="InterPro" id="IPR039895">
    <property type="entry name" value="COBL-like"/>
</dbReference>
<dbReference type="GO" id="GO:0044295">
    <property type="term" value="C:axonal growth cone"/>
    <property type="evidence" value="ECO:0007669"/>
    <property type="project" value="TreeGrafter"/>
</dbReference>
<protein>
    <submittedName>
        <fullName evidence="5">Protein cordon-bleu isoform X5</fullName>
    </submittedName>
</protein>
<dbReference type="GO" id="GO:0048471">
    <property type="term" value="C:perinuclear region of cytoplasm"/>
    <property type="evidence" value="ECO:0007669"/>
    <property type="project" value="TreeGrafter"/>
</dbReference>
<feature type="domain" description="WH2" evidence="3">
    <location>
        <begin position="1258"/>
        <end position="1278"/>
    </location>
</feature>
<feature type="compositionally biased region" description="Polar residues" evidence="2">
    <location>
        <begin position="1130"/>
        <end position="1150"/>
    </location>
</feature>
<organism evidence="4 5">
    <name type="scientific">Phascolarctos cinereus</name>
    <name type="common">Koala</name>
    <dbReference type="NCBI Taxonomy" id="38626"/>
    <lineage>
        <taxon>Eukaryota</taxon>
        <taxon>Metazoa</taxon>
        <taxon>Chordata</taxon>
        <taxon>Craniata</taxon>
        <taxon>Vertebrata</taxon>
        <taxon>Euteleostomi</taxon>
        <taxon>Mammalia</taxon>
        <taxon>Metatheria</taxon>
        <taxon>Diprotodontia</taxon>
        <taxon>Phascolarctidae</taxon>
        <taxon>Phascolarctos</taxon>
    </lineage>
</organism>
<reference evidence="5" key="1">
    <citation type="submission" date="2025-08" db="UniProtKB">
        <authorList>
            <consortium name="RefSeq"/>
        </authorList>
    </citation>
    <scope>IDENTIFICATION</scope>
    <source>
        <tissue evidence="5">Spleen</tissue>
    </source>
</reference>
<feature type="compositionally biased region" description="Basic and acidic residues" evidence="2">
    <location>
        <begin position="390"/>
        <end position="399"/>
    </location>
</feature>
<dbReference type="PANTHER" id="PTHR47008">
    <property type="entry name" value="PROTEIN CORDON-BLEU"/>
    <property type="match status" value="1"/>
</dbReference>
<dbReference type="CDD" id="cd21799">
    <property type="entry name" value="WH2_Wa_Cobl"/>
    <property type="match status" value="1"/>
</dbReference>
<evidence type="ECO:0000259" key="3">
    <source>
        <dbReference type="PROSITE" id="PS51082"/>
    </source>
</evidence>
<dbReference type="GO" id="GO:1990357">
    <property type="term" value="C:terminal web"/>
    <property type="evidence" value="ECO:0007669"/>
    <property type="project" value="TreeGrafter"/>
</dbReference>
<proteinExistence type="predicted"/>
<feature type="region of interest" description="Disordered" evidence="2">
    <location>
        <begin position="1229"/>
        <end position="1324"/>
    </location>
</feature>
<dbReference type="GO" id="GO:0051639">
    <property type="term" value="P:actin filament network formation"/>
    <property type="evidence" value="ECO:0007669"/>
    <property type="project" value="TreeGrafter"/>
</dbReference>
<dbReference type="GeneID" id="110204997"/>
<dbReference type="SMART" id="SM00246">
    <property type="entry name" value="WH2"/>
    <property type="match status" value="3"/>
</dbReference>
<dbReference type="CTD" id="23242"/>
<dbReference type="InParanoid" id="A0A6P5JS81"/>
<feature type="compositionally biased region" description="Pro residues" evidence="2">
    <location>
        <begin position="373"/>
        <end position="385"/>
    </location>
</feature>
<feature type="domain" description="WH2" evidence="3">
    <location>
        <begin position="1347"/>
        <end position="1367"/>
    </location>
</feature>
<feature type="region of interest" description="Disordered" evidence="2">
    <location>
        <begin position="1026"/>
        <end position="1098"/>
    </location>
</feature>
<evidence type="ECO:0000256" key="1">
    <source>
        <dbReference type="ARBA" id="ARBA00022553"/>
    </source>
</evidence>
<dbReference type="GO" id="GO:0030041">
    <property type="term" value="P:actin filament polymerization"/>
    <property type="evidence" value="ECO:0007669"/>
    <property type="project" value="TreeGrafter"/>
</dbReference>
<dbReference type="PROSITE" id="PS51082">
    <property type="entry name" value="WH2"/>
    <property type="match status" value="3"/>
</dbReference>
<feature type="region of interest" description="Disordered" evidence="2">
    <location>
        <begin position="896"/>
        <end position="949"/>
    </location>
</feature>
<dbReference type="FunFam" id="3.10.20.90:FF:000065">
    <property type="entry name" value="Cordon-bleu WH2 repeat protein"/>
    <property type="match status" value="1"/>
</dbReference>
<keyword evidence="4" id="KW-1185">Reference proteome</keyword>
<feature type="compositionally biased region" description="Pro residues" evidence="2">
    <location>
        <begin position="410"/>
        <end position="435"/>
    </location>
</feature>
<feature type="compositionally biased region" description="Basic and acidic residues" evidence="2">
    <location>
        <begin position="922"/>
        <end position="934"/>
    </location>
</feature>
<feature type="region of interest" description="Disordered" evidence="2">
    <location>
        <begin position="498"/>
        <end position="517"/>
    </location>
</feature>
<feature type="compositionally biased region" description="Polar residues" evidence="2">
    <location>
        <begin position="715"/>
        <end position="724"/>
    </location>
</feature>
<feature type="compositionally biased region" description="Low complexity" evidence="2">
    <location>
        <begin position="306"/>
        <end position="317"/>
    </location>
</feature>
<feature type="compositionally biased region" description="Polar residues" evidence="2">
    <location>
        <begin position="936"/>
        <end position="949"/>
    </location>
</feature>
<feature type="region of interest" description="Disordered" evidence="2">
    <location>
        <begin position="1"/>
        <end position="47"/>
    </location>
</feature>
<feature type="compositionally biased region" description="Low complexity" evidence="2">
    <location>
        <begin position="331"/>
        <end position="345"/>
    </location>
</feature>
<evidence type="ECO:0000256" key="2">
    <source>
        <dbReference type="SAM" id="MobiDB-lite"/>
    </source>
</evidence>
<dbReference type="RefSeq" id="XP_020836960.1">
    <property type="nucleotide sequence ID" value="XM_020981301.1"/>
</dbReference>
<keyword evidence="1" id="KW-0597">Phosphoprotein</keyword>
<feature type="domain" description="WH2" evidence="3">
    <location>
        <begin position="1218"/>
        <end position="1238"/>
    </location>
</feature>
<dbReference type="PANTHER" id="PTHR47008:SF1">
    <property type="entry name" value="PROTEIN CORDON-BLEU"/>
    <property type="match status" value="1"/>
</dbReference>
<dbReference type="InterPro" id="IPR003124">
    <property type="entry name" value="WH2_dom"/>
</dbReference>
<evidence type="ECO:0000313" key="4">
    <source>
        <dbReference type="Proteomes" id="UP000515140"/>
    </source>
</evidence>
<name>A0A6P5JS81_PHACI</name>
<feature type="compositionally biased region" description="Basic and acidic residues" evidence="2">
    <location>
        <begin position="1231"/>
        <end position="1247"/>
    </location>
</feature>
<dbReference type="GO" id="GO:0001726">
    <property type="term" value="C:ruffle"/>
    <property type="evidence" value="ECO:0007669"/>
    <property type="project" value="TreeGrafter"/>
</dbReference>
<sequence length="1371" mass="149126">MDSLPASGAKPPSGRKMKARAPPPPGKPSTTPNIHSDQKPNRDLGTIPQQNLVNIKENLRSSMVDVVVVLPNGLEIKSAINGSNAMMDLLVELCLQNHLNPAHYTLELRSLETQQPLSFKPNTLIGTLDVHTIFLKEKVPEEKSKPVLQKAPEKSVRLVVNYLRTQKTVVRVSPDVPLQNILPVICAKCEVSPEHIVLLRDNIAGEELELSKSLNELGIKELYAWDNKRETYRKSLGSDVVDKEKKKFLGFFKVSKRSNKAEQHGMLRVDSDEDILKSTTEKNFNGCLTTPSSPSVNSRSLTLGPSLSLSNISGVSSDIKKRRAPPPPSATPSVTLSATPSLPSTEAIGQDKMSEKVSQASQNELQKKKRRAPAPPPPPPPPSTPLIPNRIDDKEENRKSTMGVGRQVPQKPPRGSPRGPPQLVLPPPPPYPPPDTDIVDSPGFHSEADGTESSELGPKLSLPLIHSSSCSVDGVITELSEVEETASVSSYFASEDTTTEDSGVMSSPSDIISLDSQNDSVKSKDKWALDQEDATDTYVTCATELGPPRSASRESDDSGITHLRNENAITAKDDDDIFINGQLQKTVTEFDEDLEEMEDSYETDTNSLTDSTNGVPNSHGREVTVPKDNAYTIPVTFIGEVLDDPVDLGTFINKNNNAGSFDMEHMAKATYVIESPMYDQSYKAKASHLLVKKRENVFESYVSSFEMNKEKDLAPSNNCKNISPSELKPRVSSSTPKPQIGDLYLKESNNQGHESDGLQRSHMTKKMISELMTEKQTSDTNDLIVPSSWYYRGQNPVGPKAGLTTYKIVPPKSEMKCYDRGVSLSTGAIKIDELGNLINPHVNGKKSTLIPSVSEMETLPIGKVKEFWRSNSIERHPDGPIDYTKRATATLPLKQHHKETKLKAEPELLDPKLKPSQPAACKVDENHSELDKSKPPTMSVTSTAQTKAPVATQANPTGEVFPFLKPQRRTSSQYVASAIAKRMETPPVNTSSFSKSKREQSGWEHWNLRQDLAPPPEKENLLSSAHPITKASKNDPKRSYSDCWVGHGKESIKPTIGTPSEMENRGANSKPLAQDSSADSYKQSISGPLTKSSPSTDYSVEEVCGYNGKHSCSHQKTISVCDPKCNTDNSNSSLPARSPGSQTSSGSALSATKWPCVSNSDQNAAGVNSQGVLKREDRSDALPAHDNEFESPLQATVFGPKKKFKPVVQKPAPKDTSLHSALMEAIQTAGGKEKLRKTAEHSPEGSLKKPSYTEPESERSALLAAIRGHSGASSLKKVSSSASGELQSFREAALSQQAVEAPPQEEEPPIPPPPVAPSLPLHVSRASTVSKTMPKFPTGPMSDPSDARQALMDAIRSGTGAARLKKVPLLV</sequence>
<dbReference type="Proteomes" id="UP000515140">
    <property type="component" value="Unplaced"/>
</dbReference>
<feature type="region of interest" description="Disordered" evidence="2">
    <location>
        <begin position="712"/>
        <end position="761"/>
    </location>
</feature>
<feature type="compositionally biased region" description="Polar residues" evidence="2">
    <location>
        <begin position="1157"/>
        <end position="1171"/>
    </location>
</feature>
<feature type="compositionally biased region" description="Polar residues" evidence="2">
    <location>
        <begin position="603"/>
        <end position="616"/>
    </location>
</feature>
<dbReference type="Pfam" id="PF09469">
    <property type="entry name" value="Cobl"/>
    <property type="match status" value="1"/>
</dbReference>
<gene>
    <name evidence="5" type="primary">COBL</name>
</gene>
<feature type="region of interest" description="Disordered" evidence="2">
    <location>
        <begin position="283"/>
        <end position="460"/>
    </location>
</feature>
<dbReference type="InterPro" id="IPR019025">
    <property type="entry name" value="Cordon-bleu_ubiquitin_domain"/>
</dbReference>
<dbReference type="GO" id="GO:0044294">
    <property type="term" value="C:dendritic growth cone"/>
    <property type="evidence" value="ECO:0007669"/>
    <property type="project" value="TreeGrafter"/>
</dbReference>
<feature type="compositionally biased region" description="Polar residues" evidence="2">
    <location>
        <begin position="1074"/>
        <end position="1098"/>
    </location>
</feature>
<dbReference type="GO" id="GO:0005886">
    <property type="term" value="C:plasma membrane"/>
    <property type="evidence" value="ECO:0007669"/>
    <property type="project" value="TreeGrafter"/>
</dbReference>
<feature type="compositionally biased region" description="Low complexity" evidence="2">
    <location>
        <begin position="1270"/>
        <end position="1284"/>
    </location>
</feature>
<evidence type="ECO:0000313" key="5">
    <source>
        <dbReference type="RefSeq" id="XP_020836960.1"/>
    </source>
</evidence>
<dbReference type="Pfam" id="PF02205">
    <property type="entry name" value="WH2"/>
    <property type="match status" value="2"/>
</dbReference>
<dbReference type="Gene3D" id="3.10.20.90">
    <property type="entry name" value="Phosphatidylinositol 3-kinase Catalytic Subunit, Chain A, domain 1"/>
    <property type="match status" value="1"/>
</dbReference>